<dbReference type="Gene3D" id="2.170.130.10">
    <property type="entry name" value="TonB-dependent receptor, plug domain"/>
    <property type="match status" value="1"/>
</dbReference>
<sequence>MKLKLLRQVYAMSKYTFYGLVIQGLLCSLLIAKDGKAQNESLEDIYISLDLKDSRLEEAFSYIAQKTSFSFVYNDSYLHHRGHVNLKFENKSMATILRQLSKDYKLRFKRINKNIFVNKQTGLQKASLVDIPVSQEMTISGTVLDENAEPLSGVNILLKGTTRGTVTDEAGSYRIAVPNAEVTLIFSFVGYQRQEVSVGEQTRIDVTMSPDLVLEQVVVTALGIEKEKKNLGYSVTEVKGAELAQSNEVNPINALQGRVAGVQIDQGGGGMFGSSKILIRGNSTLSKNNQPIFVIDGVILDNEIFEGRGRDFGNDLKNLNMEDFESVSVLKGSAAAALYGSRAINGVILITTKKGKKNQGIGVTVSQNVTVYDPYSGPEFQNVFGGGTVGAFFTDRRDPNYQADEAWRTKVFPTDPGTGQPYIDHQINRELENWGPRMEGQEVLNYDGTPTRYLPQPDNFLDAFRTGWGSNTNVAVAGGTDKSTFRLSYSHNEGEGVVHNNDFSKNGFNLRATHDLTDYLEVDASVDYTTFEGKNPPRLGGLDAFASFNFGKLFSWVLPRNYDTDYWMQRSKYTSVLGGAPNPANPDEPNKAPESRFWFALFNNNYTQNEQTVRGRLALTAKLNDWAKVRVEGNFNNVYKENETEELGQNLDFTGGKYGIGHSTKKNRFLKGMLMVNKILNESWDISGYIGAETQRTLETYNYSETQGGLNYPGNFFLANSVNPQLSEGGIRSRRTINSLYGSVDLAYRDQLFLMVSWRGDWSSALTYSDGSGNNFFNYPAASLSWVFTETFELPSWINYGKLRSNIAALGRDTSPFSLNPGFGFEGFASINGSQLPLSTFSDSRVLQPNIKPERKIAKEIGLEMSFLNDRLGVDVSFYQDNTKNQILDIPSPRESGVNAILINAGDIQNRGIEVALDFTPIRTKDFEWNSTLTYSHNKNLIKDLYTGREEYNLGANIGEISTWAVVGKSYGILRSSIHATRFQATDESGNPIEHPNNGLPELNWRADARAAFPARSNEIKDVGDINANFRSGWSNTIKYKNFSLGFLIDAKVGGDFVLLSYRYGTHTGVLPNTLHGRDAEYGGISWTSAYDGQTYDDGIIPEGVFRQGQMVTLPDGSQADVGGMTYQQAYDAGLVEPTHAPQFYYRYGSSSTGVSDYWIFESTWVSMREITLSYRFPSKLIKPLGLQGMSLSLIGRDLFYIYNSLPYNFNPASNNSNNTAFSGEEGFLPMTRSFGASLKFQF</sequence>
<reference evidence="9 10" key="1">
    <citation type="submission" date="2024-04" db="EMBL/GenBank/DDBJ databases">
        <title>Novel genus in family Flammeovirgaceae.</title>
        <authorList>
            <person name="Nguyen T.H."/>
            <person name="Vuong T.Q."/>
            <person name="Le H."/>
            <person name="Kim S.-G."/>
        </authorList>
    </citation>
    <scope>NUCLEOTIDE SEQUENCE [LARGE SCALE GENOMIC DNA]</scope>
    <source>
        <strain evidence="9 10">JCM 23209</strain>
    </source>
</reference>
<evidence type="ECO:0000256" key="5">
    <source>
        <dbReference type="ARBA" id="ARBA00023136"/>
    </source>
</evidence>
<keyword evidence="3 7" id="KW-1134">Transmembrane beta strand</keyword>
<evidence type="ECO:0000256" key="7">
    <source>
        <dbReference type="PROSITE-ProRule" id="PRU01360"/>
    </source>
</evidence>
<comment type="caution">
    <text evidence="9">The sequence shown here is derived from an EMBL/GenBank/DDBJ whole genome shotgun (WGS) entry which is preliminary data.</text>
</comment>
<proteinExistence type="inferred from homology"/>
<dbReference type="SUPFAM" id="SSF56935">
    <property type="entry name" value="Porins"/>
    <property type="match status" value="1"/>
</dbReference>
<evidence type="ECO:0000256" key="2">
    <source>
        <dbReference type="ARBA" id="ARBA00022448"/>
    </source>
</evidence>
<dbReference type="GO" id="GO:0009279">
    <property type="term" value="C:cell outer membrane"/>
    <property type="evidence" value="ECO:0007669"/>
    <property type="project" value="UniProtKB-SubCell"/>
</dbReference>
<dbReference type="NCBIfam" id="TIGR04057">
    <property type="entry name" value="SusC_RagA_signa"/>
    <property type="match status" value="1"/>
</dbReference>
<gene>
    <name evidence="9" type="ORF">AAG747_09090</name>
</gene>
<dbReference type="Proteomes" id="UP001403385">
    <property type="component" value="Unassembled WGS sequence"/>
</dbReference>
<dbReference type="InterPro" id="IPR012910">
    <property type="entry name" value="Plug_dom"/>
</dbReference>
<dbReference type="EMBL" id="JBDKWZ010000004">
    <property type="protein sequence ID" value="MEN7548064.1"/>
    <property type="molecule type" value="Genomic_DNA"/>
</dbReference>
<dbReference type="Gene3D" id="2.40.170.20">
    <property type="entry name" value="TonB-dependent receptor, beta-barrel domain"/>
    <property type="match status" value="1"/>
</dbReference>
<evidence type="ECO:0000313" key="10">
    <source>
        <dbReference type="Proteomes" id="UP001403385"/>
    </source>
</evidence>
<dbReference type="SUPFAM" id="SSF49464">
    <property type="entry name" value="Carboxypeptidase regulatory domain-like"/>
    <property type="match status" value="1"/>
</dbReference>
<dbReference type="NCBIfam" id="TIGR04056">
    <property type="entry name" value="OMP_RagA_SusC"/>
    <property type="match status" value="1"/>
</dbReference>
<protein>
    <submittedName>
        <fullName evidence="9">SusC/RagA family TonB-linked outer membrane protein</fullName>
    </submittedName>
</protein>
<comment type="similarity">
    <text evidence="7">Belongs to the TonB-dependent receptor family.</text>
</comment>
<comment type="subcellular location">
    <subcellularLocation>
        <location evidence="1 7">Cell outer membrane</location>
        <topology evidence="1 7">Multi-pass membrane protein</topology>
    </subcellularLocation>
</comment>
<keyword evidence="2 7" id="KW-0813">Transport</keyword>
<dbReference type="Pfam" id="PF07715">
    <property type="entry name" value="Plug"/>
    <property type="match status" value="1"/>
</dbReference>
<dbReference type="AlphaFoldDB" id="A0AAW9S528"/>
<evidence type="ECO:0000256" key="6">
    <source>
        <dbReference type="ARBA" id="ARBA00023237"/>
    </source>
</evidence>
<dbReference type="InterPro" id="IPR037066">
    <property type="entry name" value="Plug_dom_sf"/>
</dbReference>
<dbReference type="InterPro" id="IPR023997">
    <property type="entry name" value="TonB-dep_OMP_SusC/RagA_CS"/>
</dbReference>
<dbReference type="PROSITE" id="PS52016">
    <property type="entry name" value="TONB_DEPENDENT_REC_3"/>
    <property type="match status" value="1"/>
</dbReference>
<evidence type="ECO:0000256" key="1">
    <source>
        <dbReference type="ARBA" id="ARBA00004571"/>
    </source>
</evidence>
<keyword evidence="4 7" id="KW-0812">Transmembrane</keyword>
<feature type="domain" description="TonB-dependent receptor plug" evidence="8">
    <location>
        <begin position="228"/>
        <end position="347"/>
    </location>
</feature>
<dbReference type="InterPro" id="IPR036942">
    <property type="entry name" value="Beta-barrel_TonB_sf"/>
</dbReference>
<name>A0AAW9S528_9BACT</name>
<dbReference type="InterPro" id="IPR023996">
    <property type="entry name" value="TonB-dep_OMP_SusC/RagA"/>
</dbReference>
<evidence type="ECO:0000256" key="3">
    <source>
        <dbReference type="ARBA" id="ARBA00022452"/>
    </source>
</evidence>
<keyword evidence="6 7" id="KW-0998">Cell outer membrane</keyword>
<dbReference type="InterPro" id="IPR039426">
    <property type="entry name" value="TonB-dep_rcpt-like"/>
</dbReference>
<accession>A0AAW9S528</accession>
<organism evidence="9 10">
    <name type="scientific">Rapidithrix thailandica</name>
    <dbReference type="NCBI Taxonomy" id="413964"/>
    <lineage>
        <taxon>Bacteria</taxon>
        <taxon>Pseudomonadati</taxon>
        <taxon>Bacteroidota</taxon>
        <taxon>Cytophagia</taxon>
        <taxon>Cytophagales</taxon>
        <taxon>Flammeovirgaceae</taxon>
        <taxon>Rapidithrix</taxon>
    </lineage>
</organism>
<evidence type="ECO:0000313" key="9">
    <source>
        <dbReference type="EMBL" id="MEN7548064.1"/>
    </source>
</evidence>
<dbReference type="Pfam" id="PF13715">
    <property type="entry name" value="CarbopepD_reg_2"/>
    <property type="match status" value="1"/>
</dbReference>
<keyword evidence="5 7" id="KW-0472">Membrane</keyword>
<keyword evidence="10" id="KW-1185">Reference proteome</keyword>
<evidence type="ECO:0000259" key="8">
    <source>
        <dbReference type="Pfam" id="PF07715"/>
    </source>
</evidence>
<dbReference type="InterPro" id="IPR008969">
    <property type="entry name" value="CarboxyPept-like_regulatory"/>
</dbReference>
<dbReference type="Gene3D" id="2.60.40.1120">
    <property type="entry name" value="Carboxypeptidase-like, regulatory domain"/>
    <property type="match status" value="1"/>
</dbReference>
<dbReference type="RefSeq" id="WP_346820846.1">
    <property type="nucleotide sequence ID" value="NZ_JBDKWZ010000004.1"/>
</dbReference>
<evidence type="ECO:0000256" key="4">
    <source>
        <dbReference type="ARBA" id="ARBA00022692"/>
    </source>
</evidence>